<dbReference type="HOGENOM" id="CLU_3395470_0_0_5"/>
<sequence length="31" mass="3270">MLRSGLDPTYAVVNALSLGGKFLENAQSAVF</sequence>
<accession>A0A0H3AQV5</accession>
<dbReference type="KEGG" id="bov:BOV_1618"/>
<protein>
    <submittedName>
        <fullName evidence="1">Uncharacterized protein</fullName>
    </submittedName>
</protein>
<keyword evidence="2" id="KW-1185">Reference proteome</keyword>
<organism evidence="1 2">
    <name type="scientific">Brucella ovis (strain ATCC 25840 / 63/290 / NCTC 10512)</name>
    <dbReference type="NCBI Taxonomy" id="444178"/>
    <lineage>
        <taxon>Bacteria</taxon>
        <taxon>Pseudomonadati</taxon>
        <taxon>Pseudomonadota</taxon>
        <taxon>Alphaproteobacteria</taxon>
        <taxon>Hyphomicrobiales</taxon>
        <taxon>Brucellaceae</taxon>
        <taxon>Brucella/Ochrobactrum group</taxon>
        <taxon>Brucella</taxon>
    </lineage>
</organism>
<evidence type="ECO:0000313" key="2">
    <source>
        <dbReference type="Proteomes" id="UP000006383"/>
    </source>
</evidence>
<proteinExistence type="predicted"/>
<dbReference type="AlphaFoldDB" id="A0A0H3AQV5"/>
<dbReference type="Proteomes" id="UP000006383">
    <property type="component" value="Chromosome I"/>
</dbReference>
<gene>
    <name evidence="1" type="ordered locus">BOV_1618</name>
</gene>
<dbReference type="EMBL" id="CP000708">
    <property type="protein sequence ID" value="ABQ61018.1"/>
    <property type="molecule type" value="Genomic_DNA"/>
</dbReference>
<evidence type="ECO:0000313" key="1">
    <source>
        <dbReference type="EMBL" id="ABQ61018.1"/>
    </source>
</evidence>
<name>A0A0H3AQV5_BRUO2</name>
<reference evidence="2" key="1">
    <citation type="journal article" date="2009" name="PLoS ONE">
        <title>Genome degradation in Brucella ovis corresponds with narrowing of its host range and tissue tropism.</title>
        <authorList>
            <person name="Tsolis R.M."/>
            <person name="Seshadri R."/>
            <person name="Santos R.L."/>
            <person name="Sangari F.J."/>
            <person name="Lobo J.M."/>
            <person name="de Jong M.F."/>
            <person name="Ren Q."/>
            <person name="Myers G."/>
            <person name="Brinkac L.M."/>
            <person name="Nelson W.C."/>
            <person name="Deboy R.T."/>
            <person name="Angiuoli S."/>
            <person name="Khouri H."/>
            <person name="Dimitrov G."/>
            <person name="Robinson J.R."/>
            <person name="Mulligan S."/>
            <person name="Walker R.L."/>
            <person name="Elzer P.E."/>
            <person name="Hassan K.A."/>
            <person name="Paulsen I.T."/>
        </authorList>
    </citation>
    <scope>NUCLEOTIDE SEQUENCE [LARGE SCALE GENOMIC DNA]</scope>
    <source>
        <strain evidence="2">ATCC 25840 / 63/290 / NCTC 10512</strain>
    </source>
</reference>